<evidence type="ECO:0000256" key="1">
    <source>
        <dbReference type="ARBA" id="ARBA00004141"/>
    </source>
</evidence>
<feature type="domain" description="ABC-2 type transporter transmembrane" evidence="6">
    <location>
        <begin position="6"/>
        <end position="75"/>
    </location>
</feature>
<keyword evidence="8" id="KW-1185">Reference proteome</keyword>
<name>A0ABR4BL65_9LECA</name>
<keyword evidence="3 5" id="KW-1133">Transmembrane helix</keyword>
<evidence type="ECO:0000313" key="7">
    <source>
        <dbReference type="EMBL" id="KAL2058542.1"/>
    </source>
</evidence>
<evidence type="ECO:0000256" key="4">
    <source>
        <dbReference type="ARBA" id="ARBA00023136"/>
    </source>
</evidence>
<dbReference type="Pfam" id="PF01061">
    <property type="entry name" value="ABC2_membrane"/>
    <property type="match status" value="1"/>
</dbReference>
<evidence type="ECO:0000256" key="3">
    <source>
        <dbReference type="ARBA" id="ARBA00022989"/>
    </source>
</evidence>
<reference evidence="7 8" key="1">
    <citation type="submission" date="2024-09" db="EMBL/GenBank/DDBJ databases">
        <title>Rethinking Asexuality: The Enigmatic Case of Functional Sexual Genes in Lepraria (Stereocaulaceae).</title>
        <authorList>
            <person name="Doellman M."/>
            <person name="Sun Y."/>
            <person name="Barcenas-Pena A."/>
            <person name="Lumbsch H.T."/>
            <person name="Grewe F."/>
        </authorList>
    </citation>
    <scope>NUCLEOTIDE SEQUENCE [LARGE SCALE GENOMIC DNA]</scope>
    <source>
        <strain evidence="7 8">Grewe 0041</strain>
    </source>
</reference>
<proteinExistence type="predicted"/>
<comment type="subcellular location">
    <subcellularLocation>
        <location evidence="1">Membrane</location>
        <topology evidence="1">Multi-pass membrane protein</topology>
    </subcellularLocation>
</comment>
<protein>
    <recommendedName>
        <fullName evidence="6">ABC-2 type transporter transmembrane domain-containing protein</fullName>
    </recommendedName>
</protein>
<evidence type="ECO:0000256" key="2">
    <source>
        <dbReference type="ARBA" id="ARBA00022692"/>
    </source>
</evidence>
<comment type="caution">
    <text evidence="7">The sequence shown here is derived from an EMBL/GenBank/DDBJ whole genome shotgun (WGS) entry which is preliminary data.</text>
</comment>
<feature type="transmembrane region" description="Helical" evidence="5">
    <location>
        <begin position="30"/>
        <end position="52"/>
    </location>
</feature>
<sequence>MPQNVAVYPDEEAVFYREHDDNVYSVETFFLQYTLAEISFEICTCLVFAVLMDLAVGLHRTASLFFIVASTPSASSIAVKALVSLSIYFWTIQALRSMSHRLYSQ</sequence>
<organism evidence="7 8">
    <name type="scientific">Lepraria finkii</name>
    <dbReference type="NCBI Taxonomy" id="1340010"/>
    <lineage>
        <taxon>Eukaryota</taxon>
        <taxon>Fungi</taxon>
        <taxon>Dikarya</taxon>
        <taxon>Ascomycota</taxon>
        <taxon>Pezizomycotina</taxon>
        <taxon>Lecanoromycetes</taxon>
        <taxon>OSLEUM clade</taxon>
        <taxon>Lecanoromycetidae</taxon>
        <taxon>Lecanorales</taxon>
        <taxon>Lecanorineae</taxon>
        <taxon>Stereocaulaceae</taxon>
        <taxon>Lepraria</taxon>
    </lineage>
</organism>
<evidence type="ECO:0000256" key="5">
    <source>
        <dbReference type="SAM" id="Phobius"/>
    </source>
</evidence>
<dbReference type="Proteomes" id="UP001590951">
    <property type="component" value="Unassembled WGS sequence"/>
</dbReference>
<evidence type="ECO:0000259" key="6">
    <source>
        <dbReference type="Pfam" id="PF01061"/>
    </source>
</evidence>
<feature type="transmembrane region" description="Helical" evidence="5">
    <location>
        <begin position="64"/>
        <end position="90"/>
    </location>
</feature>
<evidence type="ECO:0000313" key="8">
    <source>
        <dbReference type="Proteomes" id="UP001590951"/>
    </source>
</evidence>
<keyword evidence="2 5" id="KW-0812">Transmembrane</keyword>
<keyword evidence="4 5" id="KW-0472">Membrane</keyword>
<dbReference type="EMBL" id="JBHFEH010000002">
    <property type="protein sequence ID" value="KAL2058542.1"/>
    <property type="molecule type" value="Genomic_DNA"/>
</dbReference>
<dbReference type="InterPro" id="IPR013525">
    <property type="entry name" value="ABC2_TM"/>
</dbReference>
<gene>
    <name evidence="7" type="ORF">ABVK25_001270</name>
</gene>
<accession>A0ABR4BL65</accession>